<dbReference type="RefSeq" id="WP_229881139.1">
    <property type="nucleotide sequence ID" value="NZ_BMWA01000016.1"/>
</dbReference>
<keyword evidence="4" id="KW-0560">Oxidoreductase</keyword>
<evidence type="ECO:0000256" key="3">
    <source>
        <dbReference type="ARBA" id="ARBA00022827"/>
    </source>
</evidence>
<dbReference type="InterPro" id="IPR027477">
    <property type="entry name" value="Succ_DH/fumarate_Rdtase_cat_sf"/>
</dbReference>
<gene>
    <name evidence="6" type="ORF">ACFQMH_24970</name>
</gene>
<dbReference type="PANTHER" id="PTHR43400">
    <property type="entry name" value="FUMARATE REDUCTASE"/>
    <property type="match status" value="1"/>
</dbReference>
<evidence type="ECO:0000259" key="5">
    <source>
        <dbReference type="Pfam" id="PF00890"/>
    </source>
</evidence>
<dbReference type="Gene3D" id="3.90.700.10">
    <property type="entry name" value="Succinate dehydrogenase/fumarate reductase flavoprotein, catalytic domain"/>
    <property type="match status" value="1"/>
</dbReference>
<dbReference type="PANTHER" id="PTHR43400:SF10">
    <property type="entry name" value="3-OXOSTEROID 1-DEHYDROGENASE"/>
    <property type="match status" value="1"/>
</dbReference>
<dbReference type="InterPro" id="IPR036188">
    <property type="entry name" value="FAD/NAD-bd_sf"/>
</dbReference>
<dbReference type="Proteomes" id="UP001596409">
    <property type="component" value="Unassembled WGS sequence"/>
</dbReference>
<proteinExistence type="predicted"/>
<dbReference type="Pfam" id="PF00890">
    <property type="entry name" value="FAD_binding_2"/>
    <property type="match status" value="1"/>
</dbReference>
<evidence type="ECO:0000313" key="7">
    <source>
        <dbReference type="Proteomes" id="UP001596409"/>
    </source>
</evidence>
<dbReference type="SUPFAM" id="SSF56425">
    <property type="entry name" value="Succinate dehydrogenase/fumarate reductase flavoprotein, catalytic domain"/>
    <property type="match status" value="1"/>
</dbReference>
<dbReference type="InterPro" id="IPR050315">
    <property type="entry name" value="FAD-oxidoreductase_2"/>
</dbReference>
<evidence type="ECO:0000256" key="1">
    <source>
        <dbReference type="ARBA" id="ARBA00001974"/>
    </source>
</evidence>
<keyword evidence="7" id="KW-1185">Reference proteome</keyword>
<keyword evidence="3" id="KW-0274">FAD</keyword>
<name>A0ABW2E6B0_9ACTN</name>
<evidence type="ECO:0000256" key="2">
    <source>
        <dbReference type="ARBA" id="ARBA00022630"/>
    </source>
</evidence>
<reference evidence="7" key="1">
    <citation type="journal article" date="2019" name="Int. J. Syst. Evol. Microbiol.">
        <title>The Global Catalogue of Microorganisms (GCM) 10K type strain sequencing project: providing services to taxonomists for standard genome sequencing and annotation.</title>
        <authorList>
            <consortium name="The Broad Institute Genomics Platform"/>
            <consortium name="The Broad Institute Genome Sequencing Center for Infectious Disease"/>
            <person name="Wu L."/>
            <person name="Ma J."/>
        </authorList>
    </citation>
    <scope>NUCLEOTIDE SEQUENCE [LARGE SCALE GENOMIC DNA]</scope>
    <source>
        <strain evidence="7">JCM 4855</strain>
    </source>
</reference>
<dbReference type="EMBL" id="JBHSYM010000057">
    <property type="protein sequence ID" value="MFC7014897.1"/>
    <property type="molecule type" value="Genomic_DNA"/>
</dbReference>
<comment type="cofactor">
    <cofactor evidence="1">
        <name>FAD</name>
        <dbReference type="ChEBI" id="CHEBI:57692"/>
    </cofactor>
</comment>
<organism evidence="6 7">
    <name type="scientific">Streptomyces viridiviolaceus</name>
    <dbReference type="NCBI Taxonomy" id="68282"/>
    <lineage>
        <taxon>Bacteria</taxon>
        <taxon>Bacillati</taxon>
        <taxon>Actinomycetota</taxon>
        <taxon>Actinomycetes</taxon>
        <taxon>Kitasatosporales</taxon>
        <taxon>Streptomycetaceae</taxon>
        <taxon>Streptomyces</taxon>
    </lineage>
</organism>
<sequence>MPTQRYDGLPSGLMGNVELTLPGSIAVNAQGRRFVNEATNYHDLNRVFGTTDPRSGRRANAPAWLVFDQSYLDRYAIAGSTPGTVEEWMVSADTPAGLARACGIDPAGLEETLLQFNADARIGVDTEFGRGASEQDRHLGDPANAPNPCLAPVEKAPFYAVPVHAGVLGTAGGLRTDLDGRVLDGHGTPIDGLYAAGNCSATVFHDDYPGGGATLGSAITRGFAVGEHLAATAHAAG</sequence>
<dbReference type="InterPro" id="IPR003953">
    <property type="entry name" value="FAD-dep_OxRdtase_2_FAD-bd"/>
</dbReference>
<keyword evidence="2" id="KW-0285">Flavoprotein</keyword>
<evidence type="ECO:0000256" key="4">
    <source>
        <dbReference type="ARBA" id="ARBA00023002"/>
    </source>
</evidence>
<dbReference type="SUPFAM" id="SSF51905">
    <property type="entry name" value="FAD/NAD(P)-binding domain"/>
    <property type="match status" value="1"/>
</dbReference>
<evidence type="ECO:0000313" key="6">
    <source>
        <dbReference type="EMBL" id="MFC7014897.1"/>
    </source>
</evidence>
<protein>
    <submittedName>
        <fullName evidence="6">FAD-binding protein</fullName>
    </submittedName>
</protein>
<accession>A0ABW2E6B0</accession>
<comment type="caution">
    <text evidence="6">The sequence shown here is derived from an EMBL/GenBank/DDBJ whole genome shotgun (WGS) entry which is preliminary data.</text>
</comment>
<feature type="domain" description="FAD-dependent oxidoreductase 2 FAD-binding" evidence="5">
    <location>
        <begin position="1"/>
        <end position="215"/>
    </location>
</feature>
<dbReference type="Gene3D" id="3.50.50.60">
    <property type="entry name" value="FAD/NAD(P)-binding domain"/>
    <property type="match status" value="1"/>
</dbReference>